<keyword evidence="9" id="KW-1185">Reference proteome</keyword>
<dbReference type="SUPFAM" id="SSF56954">
    <property type="entry name" value="Outer membrane efflux proteins (OEP)"/>
    <property type="match status" value="1"/>
</dbReference>
<gene>
    <name evidence="8" type="ORF">LMG32879_000567</name>
</gene>
<dbReference type="InterPro" id="IPR010130">
    <property type="entry name" value="T1SS_OMP_TolC"/>
</dbReference>
<comment type="caution">
    <text evidence="8">The sequence shown here is derived from an EMBL/GenBank/DDBJ whole genome shotgun (WGS) entry which is preliminary data.</text>
</comment>
<dbReference type="GO" id="GO:1990281">
    <property type="term" value="C:efflux pump complex"/>
    <property type="evidence" value="ECO:0007669"/>
    <property type="project" value="TreeGrafter"/>
</dbReference>
<dbReference type="Proteomes" id="UP001176960">
    <property type="component" value="Unassembled WGS sequence"/>
</dbReference>
<protein>
    <submittedName>
        <fullName evidence="8">TolC family outer membrane protein</fullName>
    </submittedName>
</protein>
<evidence type="ECO:0000313" key="8">
    <source>
        <dbReference type="EMBL" id="CAI9119743.1"/>
    </source>
</evidence>
<evidence type="ECO:0000256" key="7">
    <source>
        <dbReference type="ARBA" id="ARBA00023237"/>
    </source>
</evidence>
<keyword evidence="5" id="KW-0812">Transmembrane</keyword>
<evidence type="ECO:0000256" key="5">
    <source>
        <dbReference type="ARBA" id="ARBA00022692"/>
    </source>
</evidence>
<evidence type="ECO:0000256" key="4">
    <source>
        <dbReference type="ARBA" id="ARBA00022452"/>
    </source>
</evidence>
<dbReference type="PANTHER" id="PTHR30026:SF22">
    <property type="entry name" value="OUTER MEMBRANE EFFLUX PROTEIN"/>
    <property type="match status" value="1"/>
</dbReference>
<keyword evidence="4" id="KW-1134">Transmembrane beta strand</keyword>
<reference evidence="8" key="1">
    <citation type="submission" date="2023-03" db="EMBL/GenBank/DDBJ databases">
        <authorList>
            <person name="Cleenwerck I."/>
        </authorList>
    </citation>
    <scope>NUCLEOTIDE SEQUENCE</scope>
    <source>
        <strain evidence="8">LMG 32879</strain>
    </source>
</reference>
<name>A0AA35UES9_9PROT</name>
<dbReference type="InterPro" id="IPR051906">
    <property type="entry name" value="TolC-like"/>
</dbReference>
<evidence type="ECO:0000256" key="3">
    <source>
        <dbReference type="ARBA" id="ARBA00022448"/>
    </source>
</evidence>
<keyword evidence="6" id="KW-0472">Membrane</keyword>
<sequence length="473" mass="50903">MSFLTCGTALAQKYDGSGSPTFIPHTLQEALAAAYLTNPQLQQERATLRSTDEMVPTALAGWRPTIQGQAALTYYQGESKYGATGPAPGSESGAPAYSRVYSTPGYQGGVTITQPLYQGGKTTKATHQAVNQVMSERAKLISTEQQVFTSVVSAYVGVVQDQQLLQININNEHVLEEQLQATQQRFREGELTRTDVAQAQAALAMATASRQQAEGTLQAAQATYLQAVGLPPAPNLEAPQPLNLPVKSEKEAVSLAATNNPDVVSALFTESAQKDAIGVAIAQILPKISATAAYQHMINQSYGHMMTDNKYAMLNFNIPIYQGGSEYAAVRQARQSAEAARRNVDLQRRTALQSASAGWQQLQSYRKAITSDRQAIAANVVALDGVERQAIVGTSTTLEVLQQQGTLLQSQIALVQSLSSLVTTSYSVAAAIGRLTAVDLKLNVPLYDEKAYYNAVKDRLWGINDYAVNQPGR</sequence>
<dbReference type="Gene3D" id="1.20.1600.10">
    <property type="entry name" value="Outer membrane efflux proteins (OEP)"/>
    <property type="match status" value="1"/>
</dbReference>
<dbReference type="AlphaFoldDB" id="A0AA35UES9"/>
<dbReference type="GO" id="GO:0009279">
    <property type="term" value="C:cell outer membrane"/>
    <property type="evidence" value="ECO:0007669"/>
    <property type="project" value="UniProtKB-SubCell"/>
</dbReference>
<accession>A0AA35UES9</accession>
<evidence type="ECO:0000313" key="9">
    <source>
        <dbReference type="Proteomes" id="UP001176960"/>
    </source>
</evidence>
<dbReference type="PANTHER" id="PTHR30026">
    <property type="entry name" value="OUTER MEMBRANE PROTEIN TOLC"/>
    <property type="match status" value="1"/>
</dbReference>
<keyword evidence="3" id="KW-0813">Transport</keyword>
<dbReference type="GO" id="GO:0015562">
    <property type="term" value="F:efflux transmembrane transporter activity"/>
    <property type="evidence" value="ECO:0007669"/>
    <property type="project" value="InterPro"/>
</dbReference>
<comment type="similarity">
    <text evidence="2">Belongs to the outer membrane factor (OMF) (TC 1.B.17) family.</text>
</comment>
<dbReference type="NCBIfam" id="TIGR01844">
    <property type="entry name" value="type_I_sec_TolC"/>
    <property type="match status" value="1"/>
</dbReference>
<dbReference type="InterPro" id="IPR003423">
    <property type="entry name" value="OMP_efflux"/>
</dbReference>
<dbReference type="Pfam" id="PF02321">
    <property type="entry name" value="OEP"/>
    <property type="match status" value="2"/>
</dbReference>
<dbReference type="EMBL" id="CATKSH010000002">
    <property type="protein sequence ID" value="CAI9119743.1"/>
    <property type="molecule type" value="Genomic_DNA"/>
</dbReference>
<comment type="subcellular location">
    <subcellularLocation>
        <location evidence="1">Cell outer membrane</location>
    </subcellularLocation>
</comment>
<dbReference type="GO" id="GO:0015288">
    <property type="term" value="F:porin activity"/>
    <property type="evidence" value="ECO:0007669"/>
    <property type="project" value="TreeGrafter"/>
</dbReference>
<evidence type="ECO:0000256" key="1">
    <source>
        <dbReference type="ARBA" id="ARBA00004442"/>
    </source>
</evidence>
<proteinExistence type="inferred from homology"/>
<evidence type="ECO:0000256" key="2">
    <source>
        <dbReference type="ARBA" id="ARBA00007613"/>
    </source>
</evidence>
<keyword evidence="7" id="KW-0998">Cell outer membrane</keyword>
<evidence type="ECO:0000256" key="6">
    <source>
        <dbReference type="ARBA" id="ARBA00023136"/>
    </source>
</evidence>
<organism evidence="8 9">
    <name type="scientific">Brytella acorum</name>
    <dbReference type="NCBI Taxonomy" id="2959299"/>
    <lineage>
        <taxon>Bacteria</taxon>
        <taxon>Pseudomonadati</taxon>
        <taxon>Pseudomonadota</taxon>
        <taxon>Alphaproteobacteria</taxon>
        <taxon>Acetobacterales</taxon>
        <taxon>Acetobacteraceae</taxon>
        <taxon>Brytella</taxon>
    </lineage>
</organism>